<name>A0A4Y2AHN5_ARAVE</name>
<keyword evidence="2" id="KW-1185">Reference proteome</keyword>
<dbReference type="EMBL" id="BGPR01000016">
    <property type="protein sequence ID" value="GBL78725.1"/>
    <property type="molecule type" value="Genomic_DNA"/>
</dbReference>
<dbReference type="AlphaFoldDB" id="A0A4Y2AHN5"/>
<evidence type="ECO:0000313" key="2">
    <source>
        <dbReference type="Proteomes" id="UP000499080"/>
    </source>
</evidence>
<sequence>MVAAKTQKKNFSHRIVMGDEKWICYDNPKYKKPWFGPDEPSSSMAKLNNHGALYLVGSGGFSVLWAAPTQRNHHWGILSATIDATELSIEAKNKQIRRQHKTMGFSSTTTIDLMSRKR</sequence>
<evidence type="ECO:0000313" key="1">
    <source>
        <dbReference type="EMBL" id="GBL78725.1"/>
    </source>
</evidence>
<gene>
    <name evidence="1" type="ORF">AVEN_65281_1</name>
</gene>
<protein>
    <submittedName>
        <fullName evidence="1">Uncharacterized protein</fullName>
    </submittedName>
</protein>
<proteinExistence type="predicted"/>
<dbReference type="OrthoDB" id="616263at2759"/>
<reference evidence="1 2" key="1">
    <citation type="journal article" date="2019" name="Sci. Rep.">
        <title>Orb-weaving spider Araneus ventricosus genome elucidates the spidroin gene catalogue.</title>
        <authorList>
            <person name="Kono N."/>
            <person name="Nakamura H."/>
            <person name="Ohtoshi R."/>
            <person name="Moran D.A.P."/>
            <person name="Shinohara A."/>
            <person name="Yoshida Y."/>
            <person name="Fujiwara M."/>
            <person name="Mori M."/>
            <person name="Tomita M."/>
            <person name="Arakawa K."/>
        </authorList>
    </citation>
    <scope>NUCLEOTIDE SEQUENCE [LARGE SCALE GENOMIC DNA]</scope>
</reference>
<dbReference type="Proteomes" id="UP000499080">
    <property type="component" value="Unassembled WGS sequence"/>
</dbReference>
<organism evidence="1 2">
    <name type="scientific">Araneus ventricosus</name>
    <name type="common">Orbweaver spider</name>
    <name type="synonym">Epeira ventricosa</name>
    <dbReference type="NCBI Taxonomy" id="182803"/>
    <lineage>
        <taxon>Eukaryota</taxon>
        <taxon>Metazoa</taxon>
        <taxon>Ecdysozoa</taxon>
        <taxon>Arthropoda</taxon>
        <taxon>Chelicerata</taxon>
        <taxon>Arachnida</taxon>
        <taxon>Araneae</taxon>
        <taxon>Araneomorphae</taxon>
        <taxon>Entelegynae</taxon>
        <taxon>Araneoidea</taxon>
        <taxon>Araneidae</taxon>
        <taxon>Araneus</taxon>
    </lineage>
</organism>
<accession>A0A4Y2AHN5</accession>
<dbReference type="GO" id="GO:0003676">
    <property type="term" value="F:nucleic acid binding"/>
    <property type="evidence" value="ECO:0007669"/>
    <property type="project" value="InterPro"/>
</dbReference>
<comment type="caution">
    <text evidence="1">The sequence shown here is derived from an EMBL/GenBank/DDBJ whole genome shotgun (WGS) entry which is preliminary data.</text>
</comment>
<dbReference type="InterPro" id="IPR036397">
    <property type="entry name" value="RNaseH_sf"/>
</dbReference>
<dbReference type="Gene3D" id="3.30.420.10">
    <property type="entry name" value="Ribonuclease H-like superfamily/Ribonuclease H"/>
    <property type="match status" value="1"/>
</dbReference>